<evidence type="ECO:0000256" key="3">
    <source>
        <dbReference type="ARBA" id="ARBA00022840"/>
    </source>
</evidence>
<organism evidence="5 6">
    <name type="scientific">Candidatus Magasanikbacteria bacterium GW2011_GWA2_45_39</name>
    <dbReference type="NCBI Taxonomy" id="1619041"/>
    <lineage>
        <taxon>Bacteria</taxon>
        <taxon>Candidatus Magasanikiibacteriota</taxon>
    </lineage>
</organism>
<dbReference type="InterPro" id="IPR008279">
    <property type="entry name" value="PEP-util_enz_mobile_dom"/>
</dbReference>
<reference evidence="5 6" key="1">
    <citation type="journal article" date="2015" name="Nature">
        <title>rRNA introns, odd ribosomes, and small enigmatic genomes across a large radiation of phyla.</title>
        <authorList>
            <person name="Brown C.T."/>
            <person name="Hug L.A."/>
            <person name="Thomas B.C."/>
            <person name="Sharon I."/>
            <person name="Castelle C.J."/>
            <person name="Singh A."/>
            <person name="Wilkins M.J."/>
            <person name="Williams K.H."/>
            <person name="Banfield J.F."/>
        </authorList>
    </citation>
    <scope>NUCLEOTIDE SEQUENCE [LARGE SCALE GENOMIC DNA]</scope>
</reference>
<dbReference type="PANTHER" id="PTHR43030:SF1">
    <property type="entry name" value="PHOSPHOENOLPYRUVATE SYNTHASE"/>
    <property type="match status" value="1"/>
</dbReference>
<keyword evidence="3" id="KW-0067">ATP-binding</keyword>
<protein>
    <submittedName>
        <fullName evidence="5">Phosphoenolpyruvate synthase</fullName>
    </submittedName>
</protein>
<dbReference type="Gene3D" id="3.50.30.10">
    <property type="entry name" value="Phosphohistidine domain"/>
    <property type="match status" value="1"/>
</dbReference>
<dbReference type="InterPro" id="IPR036637">
    <property type="entry name" value="Phosphohistidine_dom_sf"/>
</dbReference>
<accession>A0A0G1PPT9</accession>
<evidence type="ECO:0000313" key="5">
    <source>
        <dbReference type="EMBL" id="KKU07438.1"/>
    </source>
</evidence>
<keyword evidence="2" id="KW-0547">Nucleotide-binding</keyword>
<dbReference type="InterPro" id="IPR006319">
    <property type="entry name" value="PEP_synth"/>
</dbReference>
<dbReference type="InterPro" id="IPR018274">
    <property type="entry name" value="PEP_util_AS"/>
</dbReference>
<dbReference type="PANTHER" id="PTHR43030">
    <property type="entry name" value="PHOSPHOENOLPYRUVATE SYNTHASE"/>
    <property type="match status" value="1"/>
</dbReference>
<name>A0A0G1PPT9_9BACT</name>
<proteinExistence type="inferred from homology"/>
<gene>
    <name evidence="5" type="ORF">UX10_C0011G0016</name>
</gene>
<evidence type="ECO:0000256" key="1">
    <source>
        <dbReference type="ARBA" id="ARBA00007837"/>
    </source>
</evidence>
<dbReference type="SUPFAM" id="SSF52009">
    <property type="entry name" value="Phosphohistidine domain"/>
    <property type="match status" value="1"/>
</dbReference>
<feature type="domain" description="PEP-utilising enzyme mobile" evidence="4">
    <location>
        <begin position="418"/>
        <end position="488"/>
    </location>
</feature>
<dbReference type="EMBL" id="LCKX01000011">
    <property type="protein sequence ID" value="KKU07438.1"/>
    <property type="molecule type" value="Genomic_DNA"/>
</dbReference>
<dbReference type="Proteomes" id="UP000033999">
    <property type="component" value="Unassembled WGS sequence"/>
</dbReference>
<evidence type="ECO:0000259" key="4">
    <source>
        <dbReference type="Pfam" id="PF00391"/>
    </source>
</evidence>
<dbReference type="GO" id="GO:0008986">
    <property type="term" value="F:pyruvate, water dikinase activity"/>
    <property type="evidence" value="ECO:0007669"/>
    <property type="project" value="InterPro"/>
</dbReference>
<dbReference type="PROSITE" id="PS00370">
    <property type="entry name" value="PEP_ENZYMES_PHOS_SITE"/>
    <property type="match status" value="1"/>
</dbReference>
<sequence>MKGYYFKTKFVKMGKWFLLPADSETWKTEETVRLFRKMFGVGNGQLIIFTLKDGFFHNYIPADYFEKLSACIKRINGRDYKKLERLLKTFYAFRLKFRSAITCAVVKDYKKFSTAALIARYRHNRSWVHRAAVYDQFGWLAEDCWTPLMDEVLIDTLHLKKGSDEYHRVLFALTKPEGISTTLKEKQAGLQETLAIKKKTQTIERASKKLARAYGWMPVFTYGTPWDAEHYMNELGSLVQQDIGALEKEYSALKNYSVIRAREIKEIVKAYHITPRDLHVFSDFGVVIDTHNEAEYLVSLGGFYLLPMYKEIARRLGLSVKQVRTLYEEEIILALRGKIDPLNVLHKKSTVFGYGYDHTMTKRTNFTSSEARTLLTFMERNVEHAQGSNEAQGVCASPGTVRGVVRIVMTPEENDKVKKGDIMIAHATTVDYLPAMKNAAAIVTEVGGLTCHAAVVSREFGIPCVVGLKNATKNFKDGDRVEVEASKGVVRCVR</sequence>
<dbReference type="GO" id="GO:0005524">
    <property type="term" value="F:ATP binding"/>
    <property type="evidence" value="ECO:0007669"/>
    <property type="project" value="UniProtKB-KW"/>
</dbReference>
<comment type="similarity">
    <text evidence="1">Belongs to the PEP-utilizing enzyme family.</text>
</comment>
<comment type="caution">
    <text evidence="5">The sequence shown here is derived from an EMBL/GenBank/DDBJ whole genome shotgun (WGS) entry which is preliminary data.</text>
</comment>
<dbReference type="AlphaFoldDB" id="A0A0G1PPT9"/>
<dbReference type="Pfam" id="PF00391">
    <property type="entry name" value="PEP-utilizers"/>
    <property type="match status" value="1"/>
</dbReference>
<keyword evidence="5" id="KW-0670">Pyruvate</keyword>
<evidence type="ECO:0000313" key="6">
    <source>
        <dbReference type="Proteomes" id="UP000033999"/>
    </source>
</evidence>
<evidence type="ECO:0000256" key="2">
    <source>
        <dbReference type="ARBA" id="ARBA00022741"/>
    </source>
</evidence>